<feature type="transmembrane region" description="Helical" evidence="5">
    <location>
        <begin position="187"/>
        <end position="206"/>
    </location>
</feature>
<feature type="transmembrane region" description="Helical" evidence="5">
    <location>
        <begin position="37"/>
        <end position="57"/>
    </location>
</feature>
<name>A0A518B7Z3_9BACT</name>
<proteinExistence type="inferred from homology"/>
<feature type="transmembrane region" description="Helical" evidence="5">
    <location>
        <begin position="212"/>
        <end position="233"/>
    </location>
</feature>
<dbReference type="GO" id="GO:0140359">
    <property type="term" value="F:ABC-type transporter activity"/>
    <property type="evidence" value="ECO:0007669"/>
    <property type="project" value="InterPro"/>
</dbReference>
<keyword evidence="5" id="KW-1003">Cell membrane</keyword>
<feature type="transmembrane region" description="Helical" evidence="5">
    <location>
        <begin position="6"/>
        <end position="25"/>
    </location>
</feature>
<protein>
    <recommendedName>
        <fullName evidence="5">Transport permease protein</fullName>
    </recommendedName>
</protein>
<dbReference type="PRINTS" id="PR00164">
    <property type="entry name" value="ABC2TRNSPORT"/>
</dbReference>
<feature type="transmembrane region" description="Helical" evidence="5">
    <location>
        <begin position="147"/>
        <end position="175"/>
    </location>
</feature>
<keyword evidence="5" id="KW-0813">Transport</keyword>
<dbReference type="GO" id="GO:0043190">
    <property type="term" value="C:ATP-binding cassette (ABC) transporter complex"/>
    <property type="evidence" value="ECO:0007669"/>
    <property type="project" value="InterPro"/>
</dbReference>
<evidence type="ECO:0000313" key="8">
    <source>
        <dbReference type="Proteomes" id="UP000317093"/>
    </source>
</evidence>
<keyword evidence="2 5" id="KW-0812">Transmembrane</keyword>
<dbReference type="Proteomes" id="UP000317093">
    <property type="component" value="Chromosome"/>
</dbReference>
<dbReference type="PIRSF" id="PIRSF006648">
    <property type="entry name" value="DrrB"/>
    <property type="match status" value="1"/>
</dbReference>
<feature type="transmembrane region" description="Helical" evidence="5">
    <location>
        <begin position="245"/>
        <end position="267"/>
    </location>
</feature>
<dbReference type="PANTHER" id="PTHR43229">
    <property type="entry name" value="NODULATION PROTEIN J"/>
    <property type="match status" value="1"/>
</dbReference>
<feature type="transmembrane region" description="Helical" evidence="5">
    <location>
        <begin position="77"/>
        <end position="98"/>
    </location>
</feature>
<feature type="transmembrane region" description="Helical" evidence="5">
    <location>
        <begin position="119"/>
        <end position="141"/>
    </location>
</feature>
<evidence type="ECO:0000256" key="5">
    <source>
        <dbReference type="RuleBase" id="RU361157"/>
    </source>
</evidence>
<keyword evidence="3 5" id="KW-1133">Transmembrane helix</keyword>
<feature type="domain" description="ABC transmembrane type-2" evidence="6">
    <location>
        <begin position="37"/>
        <end position="274"/>
    </location>
</feature>
<evidence type="ECO:0000256" key="1">
    <source>
        <dbReference type="ARBA" id="ARBA00004141"/>
    </source>
</evidence>
<sequence>MSSVFPGAKDLSGLVFGFGAAWALAQRELVRFFRQRGRVMGAVGQPLIFWILFGAGFQSSFRPPSAGEGAVSFGQYFYPGIITLVVLFTAIFATISVIQDRREGFMQGVLIAPVPRSMIALGNVLGGTLIALFQAWIFLLLAPLTGISLSLVMIVAASLYIVVLGIALTSLGLCLAWRSDSVQGFHAMMTLLLFPLWLLSGAFFPAEGAPLWLAWVIRLNPVSYGVAGLRRILDWGRPASDTLATLPSLGLCVLVSVCFAAIMFWLATWTVSRVASKGA</sequence>
<evidence type="ECO:0000256" key="4">
    <source>
        <dbReference type="ARBA" id="ARBA00023136"/>
    </source>
</evidence>
<organism evidence="7 8">
    <name type="scientific">Kolteria novifilia</name>
    <dbReference type="NCBI Taxonomy" id="2527975"/>
    <lineage>
        <taxon>Bacteria</taxon>
        <taxon>Pseudomonadati</taxon>
        <taxon>Planctomycetota</taxon>
        <taxon>Planctomycetia</taxon>
        <taxon>Kolteriales</taxon>
        <taxon>Kolteriaceae</taxon>
        <taxon>Kolteria</taxon>
    </lineage>
</organism>
<keyword evidence="8" id="KW-1185">Reference proteome</keyword>
<dbReference type="InterPro" id="IPR013525">
    <property type="entry name" value="ABC2_TM"/>
</dbReference>
<evidence type="ECO:0000259" key="6">
    <source>
        <dbReference type="PROSITE" id="PS51012"/>
    </source>
</evidence>
<dbReference type="InterPro" id="IPR047817">
    <property type="entry name" value="ABC2_TM_bact-type"/>
</dbReference>
<dbReference type="Pfam" id="PF01061">
    <property type="entry name" value="ABC2_membrane"/>
    <property type="match status" value="1"/>
</dbReference>
<dbReference type="RefSeq" id="WP_145260295.1">
    <property type="nucleotide sequence ID" value="NZ_CP036279.1"/>
</dbReference>
<dbReference type="EMBL" id="CP036279">
    <property type="protein sequence ID" value="QDU63091.1"/>
    <property type="molecule type" value="Genomic_DNA"/>
</dbReference>
<gene>
    <name evidence="7" type="primary">ybhR</name>
    <name evidence="7" type="ORF">Pan216_39660</name>
</gene>
<evidence type="ECO:0000256" key="2">
    <source>
        <dbReference type="ARBA" id="ARBA00022692"/>
    </source>
</evidence>
<dbReference type="InterPro" id="IPR051784">
    <property type="entry name" value="Nod_factor_ABC_transporter"/>
</dbReference>
<reference evidence="7 8" key="1">
    <citation type="submission" date="2019-02" db="EMBL/GenBank/DDBJ databases">
        <title>Deep-cultivation of Planctomycetes and their phenomic and genomic characterization uncovers novel biology.</title>
        <authorList>
            <person name="Wiegand S."/>
            <person name="Jogler M."/>
            <person name="Boedeker C."/>
            <person name="Pinto D."/>
            <person name="Vollmers J."/>
            <person name="Rivas-Marin E."/>
            <person name="Kohn T."/>
            <person name="Peeters S.H."/>
            <person name="Heuer A."/>
            <person name="Rast P."/>
            <person name="Oberbeckmann S."/>
            <person name="Bunk B."/>
            <person name="Jeske O."/>
            <person name="Meyerdierks A."/>
            <person name="Storesund J.E."/>
            <person name="Kallscheuer N."/>
            <person name="Luecker S."/>
            <person name="Lage O.M."/>
            <person name="Pohl T."/>
            <person name="Merkel B.J."/>
            <person name="Hornburger P."/>
            <person name="Mueller R.-W."/>
            <person name="Bruemmer F."/>
            <person name="Labrenz M."/>
            <person name="Spormann A.M."/>
            <person name="Op den Camp H."/>
            <person name="Overmann J."/>
            <person name="Amann R."/>
            <person name="Jetten M.S.M."/>
            <person name="Mascher T."/>
            <person name="Medema M.H."/>
            <person name="Devos D.P."/>
            <person name="Kaster A.-K."/>
            <person name="Ovreas L."/>
            <person name="Rohde M."/>
            <person name="Galperin M.Y."/>
            <person name="Jogler C."/>
        </authorList>
    </citation>
    <scope>NUCLEOTIDE SEQUENCE [LARGE SCALE GENOMIC DNA]</scope>
    <source>
        <strain evidence="7 8">Pan216</strain>
    </source>
</reference>
<dbReference type="PANTHER" id="PTHR43229:SF2">
    <property type="entry name" value="NODULATION PROTEIN J"/>
    <property type="match status" value="1"/>
</dbReference>
<comment type="similarity">
    <text evidence="5">Belongs to the ABC-2 integral membrane protein family.</text>
</comment>
<evidence type="ECO:0000313" key="7">
    <source>
        <dbReference type="EMBL" id="QDU63091.1"/>
    </source>
</evidence>
<evidence type="ECO:0000256" key="3">
    <source>
        <dbReference type="ARBA" id="ARBA00022989"/>
    </source>
</evidence>
<comment type="subcellular location">
    <subcellularLocation>
        <location evidence="5">Cell membrane</location>
        <topology evidence="5">Multi-pass membrane protein</topology>
    </subcellularLocation>
    <subcellularLocation>
        <location evidence="1">Membrane</location>
        <topology evidence="1">Multi-pass membrane protein</topology>
    </subcellularLocation>
</comment>
<dbReference type="AlphaFoldDB" id="A0A518B7Z3"/>
<keyword evidence="4 5" id="KW-0472">Membrane</keyword>
<dbReference type="KEGG" id="knv:Pan216_39660"/>
<dbReference type="PROSITE" id="PS51012">
    <property type="entry name" value="ABC_TM2"/>
    <property type="match status" value="1"/>
</dbReference>
<accession>A0A518B7Z3</accession>
<dbReference type="InterPro" id="IPR000412">
    <property type="entry name" value="ABC_2_transport"/>
</dbReference>
<dbReference type="OrthoDB" id="9788252at2"/>